<evidence type="ECO:0000256" key="1">
    <source>
        <dbReference type="SAM" id="Coils"/>
    </source>
</evidence>
<feature type="coiled-coil region" evidence="1">
    <location>
        <begin position="362"/>
        <end position="396"/>
    </location>
</feature>
<feature type="compositionally biased region" description="Basic and acidic residues" evidence="2">
    <location>
        <begin position="444"/>
        <end position="457"/>
    </location>
</feature>
<feature type="compositionally biased region" description="Low complexity" evidence="2">
    <location>
        <begin position="463"/>
        <end position="476"/>
    </location>
</feature>
<keyword evidence="1" id="KW-0175">Coiled coil</keyword>
<evidence type="ECO:0000313" key="3">
    <source>
        <dbReference type="EMBL" id="DAE30006.1"/>
    </source>
</evidence>
<accession>A0A8S5RF39</accession>
<name>A0A8S5RF39_9VIRU</name>
<evidence type="ECO:0000256" key="2">
    <source>
        <dbReference type="SAM" id="MobiDB-lite"/>
    </source>
</evidence>
<organism evidence="3">
    <name type="scientific">virus sp. ctE0n6</name>
    <dbReference type="NCBI Taxonomy" id="2827985"/>
    <lineage>
        <taxon>Viruses</taxon>
    </lineage>
</organism>
<feature type="region of interest" description="Disordered" evidence="2">
    <location>
        <begin position="443"/>
        <end position="489"/>
    </location>
</feature>
<dbReference type="EMBL" id="BK059101">
    <property type="protein sequence ID" value="DAE30006.1"/>
    <property type="molecule type" value="Genomic_DNA"/>
</dbReference>
<proteinExistence type="predicted"/>
<sequence length="489" mass="55147">MDSNFIFSSNNIEVSEDVKGNLILDFILCDFSTNANGKKIKREGVEDKISTMINMPLVGRLKTVNGQTDFMGHNKKTKYEVINGEVINKTYLDTDALGVYTDCEIREIDNVEYICGKAILWNRFENAKKVIIDRFEKGDPIKSSWEMVITQSHNEIENGKTIEVIDDFYFIGNCLLGSKVSPAYKSAGVQELEVAEKEDNFEDELSSAIAQDINNFKEGGDKMDKDKEIVETEVSQENIEVSALTLGDIRRKVCKLAWELEKEEDYWLYDSIIYPLENIAYFKKEGANELEDDYLKVVYSVGEDNEVSIVSKENVKMTFVPKESVVEVSELEGVKTELSEKVDSIVKLGETLAEKEALLSEKDKTIAELEVFKETVAEIEKEKAVAELEKKRKECSQAALSSGYISEADIEASEELKQAIAEADMSKVKVFIAEAVLKNVSKTEISEEKTENTKEIEVSTDLNSSSSYEYSGESGNPILDFIRKPSKRR</sequence>
<reference evidence="3" key="1">
    <citation type="journal article" date="2021" name="Proc. Natl. Acad. Sci. U.S.A.">
        <title>A Catalog of Tens of Thousands of Viruses from Human Metagenomes Reveals Hidden Associations with Chronic Diseases.</title>
        <authorList>
            <person name="Tisza M.J."/>
            <person name="Buck C.B."/>
        </authorList>
    </citation>
    <scope>NUCLEOTIDE SEQUENCE</scope>
    <source>
        <strain evidence="3">CtE0n6</strain>
    </source>
</reference>
<protein>
    <submittedName>
        <fullName evidence="3">Uncharacterized protein</fullName>
    </submittedName>
</protein>